<dbReference type="RefSeq" id="WP_266446491.1">
    <property type="nucleotide sequence ID" value="NZ_BAAAZX010000010.1"/>
</dbReference>
<dbReference type="SUPFAM" id="SSF55961">
    <property type="entry name" value="Bet v1-like"/>
    <property type="match status" value="1"/>
</dbReference>
<dbReference type="Gene3D" id="3.30.530.20">
    <property type="match status" value="1"/>
</dbReference>
<dbReference type="CDD" id="cd08862">
    <property type="entry name" value="SRPBCC_Smu440-like"/>
    <property type="match status" value="1"/>
</dbReference>
<protein>
    <submittedName>
        <fullName evidence="2">SRPBCC family protein</fullName>
    </submittedName>
</protein>
<dbReference type="EMBL" id="BAAAZX010000010">
    <property type="protein sequence ID" value="GAA3998279.1"/>
    <property type="molecule type" value="Genomic_DNA"/>
</dbReference>
<dbReference type="Pfam" id="PF10604">
    <property type="entry name" value="Polyketide_cyc2"/>
    <property type="match status" value="1"/>
</dbReference>
<keyword evidence="1" id="KW-0732">Signal</keyword>
<evidence type="ECO:0000313" key="2">
    <source>
        <dbReference type="EMBL" id="GAA3998279.1"/>
    </source>
</evidence>
<evidence type="ECO:0000256" key="1">
    <source>
        <dbReference type="SAM" id="SignalP"/>
    </source>
</evidence>
<comment type="caution">
    <text evidence="2">The sequence shown here is derived from an EMBL/GenBank/DDBJ whole genome shotgun (WGS) entry which is preliminary data.</text>
</comment>
<name>A0ABP7RJ69_9ACTN</name>
<dbReference type="InterPro" id="IPR023393">
    <property type="entry name" value="START-like_dom_sf"/>
</dbReference>
<dbReference type="InterPro" id="IPR019587">
    <property type="entry name" value="Polyketide_cyclase/dehydratase"/>
</dbReference>
<dbReference type="Proteomes" id="UP001500456">
    <property type="component" value="Unassembled WGS sequence"/>
</dbReference>
<feature type="chain" id="PRO_5045827977" evidence="1">
    <location>
        <begin position="27"/>
        <end position="182"/>
    </location>
</feature>
<accession>A0ABP7RJ69</accession>
<gene>
    <name evidence="2" type="ORF">GCM10022232_39460</name>
</gene>
<sequence>MLTTLLAKAAAVPVALVTCLSGGTPAAHQQAGIDLDAPVITRDDIVIHAPLDRIWQIQTDVEAWPAWQPDVTEVTKETPGPLRAGSVFRWSVHGLQDITSTVKQVSPERRIVWGGPAQGITAVHVWTFHQKPDGVHVHTEESWSGDPVEADTPALQAALDASLDAWLHNLKEEAESRRAGRP</sequence>
<organism evidence="2 3">
    <name type="scientific">Streptomyces plumbiresistens</name>
    <dbReference type="NCBI Taxonomy" id="511811"/>
    <lineage>
        <taxon>Bacteria</taxon>
        <taxon>Bacillati</taxon>
        <taxon>Actinomycetota</taxon>
        <taxon>Actinomycetes</taxon>
        <taxon>Kitasatosporales</taxon>
        <taxon>Streptomycetaceae</taxon>
        <taxon>Streptomyces</taxon>
    </lineage>
</organism>
<proteinExistence type="predicted"/>
<feature type="signal peptide" evidence="1">
    <location>
        <begin position="1"/>
        <end position="26"/>
    </location>
</feature>
<keyword evidence="3" id="KW-1185">Reference proteome</keyword>
<reference evidence="3" key="1">
    <citation type="journal article" date="2019" name="Int. J. Syst. Evol. Microbiol.">
        <title>The Global Catalogue of Microorganisms (GCM) 10K type strain sequencing project: providing services to taxonomists for standard genome sequencing and annotation.</title>
        <authorList>
            <consortium name="The Broad Institute Genomics Platform"/>
            <consortium name="The Broad Institute Genome Sequencing Center for Infectious Disease"/>
            <person name="Wu L."/>
            <person name="Ma J."/>
        </authorList>
    </citation>
    <scope>NUCLEOTIDE SEQUENCE [LARGE SCALE GENOMIC DNA]</scope>
    <source>
        <strain evidence="3">JCM 16924</strain>
    </source>
</reference>
<evidence type="ECO:0000313" key="3">
    <source>
        <dbReference type="Proteomes" id="UP001500456"/>
    </source>
</evidence>